<dbReference type="AlphaFoldDB" id="A0A5B6VX39"/>
<comment type="caution">
    <text evidence="1">The sequence shown here is derived from an EMBL/GenBank/DDBJ whole genome shotgun (WGS) entry which is preliminary data.</text>
</comment>
<protein>
    <submittedName>
        <fullName evidence="1">Uncharacterized protein</fullName>
    </submittedName>
</protein>
<proteinExistence type="predicted"/>
<evidence type="ECO:0000313" key="2">
    <source>
        <dbReference type="Proteomes" id="UP000325315"/>
    </source>
</evidence>
<keyword evidence="2" id="KW-1185">Reference proteome</keyword>
<reference evidence="2" key="1">
    <citation type="journal article" date="2019" name="Plant Biotechnol. J.">
        <title>Genome sequencing of the Australian wild diploid species Gossypium australe highlights disease resistance and delayed gland morphogenesis.</title>
        <authorList>
            <person name="Cai Y."/>
            <person name="Cai X."/>
            <person name="Wang Q."/>
            <person name="Wang P."/>
            <person name="Zhang Y."/>
            <person name="Cai C."/>
            <person name="Xu Y."/>
            <person name="Wang K."/>
            <person name="Zhou Z."/>
            <person name="Wang C."/>
            <person name="Geng S."/>
            <person name="Li B."/>
            <person name="Dong Q."/>
            <person name="Hou Y."/>
            <person name="Wang H."/>
            <person name="Ai P."/>
            <person name="Liu Z."/>
            <person name="Yi F."/>
            <person name="Sun M."/>
            <person name="An G."/>
            <person name="Cheng J."/>
            <person name="Zhang Y."/>
            <person name="Shi Q."/>
            <person name="Xie Y."/>
            <person name="Shi X."/>
            <person name="Chang Y."/>
            <person name="Huang F."/>
            <person name="Chen Y."/>
            <person name="Hong S."/>
            <person name="Mi L."/>
            <person name="Sun Q."/>
            <person name="Zhang L."/>
            <person name="Zhou B."/>
            <person name="Peng R."/>
            <person name="Zhang X."/>
            <person name="Liu F."/>
        </authorList>
    </citation>
    <scope>NUCLEOTIDE SEQUENCE [LARGE SCALE GENOMIC DNA]</scope>
    <source>
        <strain evidence="2">cv. PA1801</strain>
    </source>
</reference>
<organism evidence="1 2">
    <name type="scientific">Gossypium australe</name>
    <dbReference type="NCBI Taxonomy" id="47621"/>
    <lineage>
        <taxon>Eukaryota</taxon>
        <taxon>Viridiplantae</taxon>
        <taxon>Streptophyta</taxon>
        <taxon>Embryophyta</taxon>
        <taxon>Tracheophyta</taxon>
        <taxon>Spermatophyta</taxon>
        <taxon>Magnoliopsida</taxon>
        <taxon>eudicotyledons</taxon>
        <taxon>Gunneridae</taxon>
        <taxon>Pentapetalae</taxon>
        <taxon>rosids</taxon>
        <taxon>malvids</taxon>
        <taxon>Malvales</taxon>
        <taxon>Malvaceae</taxon>
        <taxon>Malvoideae</taxon>
        <taxon>Gossypium</taxon>
    </lineage>
</organism>
<dbReference type="EMBL" id="SMMG02000005">
    <property type="protein sequence ID" value="KAA3473397.1"/>
    <property type="molecule type" value="Genomic_DNA"/>
</dbReference>
<name>A0A5B6VX39_9ROSI</name>
<accession>A0A5B6VX39</accession>
<evidence type="ECO:0000313" key="1">
    <source>
        <dbReference type="EMBL" id="KAA3473397.1"/>
    </source>
</evidence>
<sequence length="112" mass="12554">MSCQLQSTFIVVLNSSCQPEVGDFGSKVNIQENVTALQILMNIRRIYIVMQIVECISYIVCNLNSLLPRKKTSPFITFTAASSPWKEPRKTDPLILLDSLKFPVAAFKSSNL</sequence>
<dbReference type="Proteomes" id="UP000325315">
    <property type="component" value="Unassembled WGS sequence"/>
</dbReference>
<gene>
    <name evidence="1" type="ORF">EPI10_023775</name>
</gene>